<comment type="caution">
    <text evidence="1">The sequence shown here is derived from an EMBL/GenBank/DDBJ whole genome shotgun (WGS) entry which is preliminary data.</text>
</comment>
<dbReference type="RefSeq" id="WP_284102799.1">
    <property type="nucleotide sequence ID" value="NZ_JARRAF010000039.1"/>
</dbReference>
<keyword evidence="2" id="KW-1185">Reference proteome</keyword>
<evidence type="ECO:0000313" key="2">
    <source>
        <dbReference type="Proteomes" id="UP001172778"/>
    </source>
</evidence>
<dbReference type="EMBL" id="JARRAF010000039">
    <property type="protein sequence ID" value="MDK2126480.1"/>
    <property type="molecule type" value="Genomic_DNA"/>
</dbReference>
<dbReference type="InterPro" id="IPR014996">
    <property type="entry name" value="AcaB"/>
</dbReference>
<evidence type="ECO:0000313" key="1">
    <source>
        <dbReference type="EMBL" id="MDK2126480.1"/>
    </source>
</evidence>
<gene>
    <name evidence="1" type="ORF">PZA18_20780</name>
</gene>
<protein>
    <submittedName>
        <fullName evidence="1">TIGR03761 family integrating conjugative element protein</fullName>
    </submittedName>
</protein>
<sequence>MTEGVKASPVAWRKEWRSASQIGAAHSKELRQFADGYDLEAERETLRLAGVLEGDGPPPDDPYFVRWSEFESRSLAVANSQPGLPERPVTVEKPVQSGQTKVQSIGRLVTDGQDQIELHTREAAALFLGRMASHVQGERLSQIIGGRRVAADLKILTLLSVADNPYADCALLEFERVADDILKHLQSQIEWCDQCLKSTEQYGMKLAVQQSSRPGYYPLDFASPYAYKMIFLLATFDRLIRYSLTLRNRGLQPWDQDASLRLSFRKKIRALFDQVHTWSLLLNRIEATRALSRKDWLPGADAAAQQRVALVSAAVAKLKHIEKVPAPVMLYATLPSAHQRRSVLSQVELDQLASVMQSSATVIPLELMQVAPATPVAVQQLQSELVSLEQVTIAADLDPLNEAELVE</sequence>
<accession>A0ABT7E2E0</accession>
<reference evidence="1" key="1">
    <citation type="submission" date="2023-03" db="EMBL/GenBank/DDBJ databases">
        <title>Chitinimonas shenzhenensis gen. nov., sp. nov., a novel member of family Burkholderiaceae isolated from activated sludge collected in Shen Zhen, China.</title>
        <authorList>
            <person name="Wang X."/>
        </authorList>
    </citation>
    <scope>NUCLEOTIDE SEQUENCE</scope>
    <source>
        <strain evidence="1">DQS-5</strain>
    </source>
</reference>
<name>A0ABT7E2E0_9NEIS</name>
<organism evidence="1 2">
    <name type="scientific">Parachitinimonas caeni</name>
    <dbReference type="NCBI Taxonomy" id="3031301"/>
    <lineage>
        <taxon>Bacteria</taxon>
        <taxon>Pseudomonadati</taxon>
        <taxon>Pseudomonadota</taxon>
        <taxon>Betaproteobacteria</taxon>
        <taxon>Neisseriales</taxon>
        <taxon>Chitinibacteraceae</taxon>
        <taxon>Parachitinimonas</taxon>
    </lineage>
</organism>
<dbReference type="NCBIfam" id="TIGR03761">
    <property type="entry name" value="ICE_PFL4669"/>
    <property type="match status" value="1"/>
</dbReference>
<dbReference type="Proteomes" id="UP001172778">
    <property type="component" value="Unassembled WGS sequence"/>
</dbReference>
<proteinExistence type="predicted"/>
<dbReference type="Pfam" id="PF08900">
    <property type="entry name" value="AcaB"/>
    <property type="match status" value="1"/>
</dbReference>